<feature type="signal peptide" evidence="1">
    <location>
        <begin position="1"/>
        <end position="22"/>
    </location>
</feature>
<evidence type="ECO:0000313" key="2">
    <source>
        <dbReference type="EMBL" id="CAH0393763.1"/>
    </source>
</evidence>
<keyword evidence="3" id="KW-1185">Reference proteome</keyword>
<accession>A0A9P0F8I6</accession>
<protein>
    <submittedName>
        <fullName evidence="2">Uncharacterized protein</fullName>
    </submittedName>
</protein>
<dbReference type="AlphaFoldDB" id="A0A9P0F8I6"/>
<evidence type="ECO:0000313" key="3">
    <source>
        <dbReference type="Proteomes" id="UP001152759"/>
    </source>
</evidence>
<reference evidence="2" key="1">
    <citation type="submission" date="2021-12" db="EMBL/GenBank/DDBJ databases">
        <authorList>
            <person name="King R."/>
        </authorList>
    </citation>
    <scope>NUCLEOTIDE SEQUENCE</scope>
</reference>
<name>A0A9P0F8I6_BEMTA</name>
<sequence length="231" mass="26650">MNINVFQLLLVAAFCEVPMTNSLKKPSLKNKSSKRLSLKSLISNKKFKFLENMSRREIWELPSAMEIEYGTVIEMAKDSSLLIGVHQKGTLAFISKRESGYKYGEVMYVEKGRLNERRYLSRILDLYSDTSDTSLWNKNKAVALISKLAKKKLRVGLFCSAIQWMQYVTTGKPPKYTYGSQCPLHRDLTADETVTAASIGDRSFFLENHSRVFRYRKSRVTKFVVDEFDRL</sequence>
<keyword evidence="1" id="KW-0732">Signal</keyword>
<gene>
    <name evidence="2" type="ORF">BEMITA_LOCUS12126</name>
</gene>
<dbReference type="Proteomes" id="UP001152759">
    <property type="component" value="Chromosome 7"/>
</dbReference>
<dbReference type="EMBL" id="OU963868">
    <property type="protein sequence ID" value="CAH0393763.1"/>
    <property type="molecule type" value="Genomic_DNA"/>
</dbReference>
<feature type="chain" id="PRO_5040367620" evidence="1">
    <location>
        <begin position="23"/>
        <end position="231"/>
    </location>
</feature>
<proteinExistence type="predicted"/>
<evidence type="ECO:0000256" key="1">
    <source>
        <dbReference type="SAM" id="SignalP"/>
    </source>
</evidence>
<organism evidence="2 3">
    <name type="scientific">Bemisia tabaci</name>
    <name type="common">Sweetpotato whitefly</name>
    <name type="synonym">Aleurodes tabaci</name>
    <dbReference type="NCBI Taxonomy" id="7038"/>
    <lineage>
        <taxon>Eukaryota</taxon>
        <taxon>Metazoa</taxon>
        <taxon>Ecdysozoa</taxon>
        <taxon>Arthropoda</taxon>
        <taxon>Hexapoda</taxon>
        <taxon>Insecta</taxon>
        <taxon>Pterygota</taxon>
        <taxon>Neoptera</taxon>
        <taxon>Paraneoptera</taxon>
        <taxon>Hemiptera</taxon>
        <taxon>Sternorrhyncha</taxon>
        <taxon>Aleyrodoidea</taxon>
        <taxon>Aleyrodidae</taxon>
        <taxon>Aleyrodinae</taxon>
        <taxon>Bemisia</taxon>
    </lineage>
</organism>